<feature type="compositionally biased region" description="Low complexity" evidence="1">
    <location>
        <begin position="25"/>
        <end position="55"/>
    </location>
</feature>
<protein>
    <submittedName>
        <fullName evidence="2">Uncharacterized protein</fullName>
    </submittedName>
</protein>
<proteinExistence type="predicted"/>
<reference evidence="2 3" key="1">
    <citation type="submission" date="2020-02" db="EMBL/GenBank/DDBJ databases">
        <authorList>
            <person name="Ferguson B K."/>
        </authorList>
    </citation>
    <scope>NUCLEOTIDE SEQUENCE [LARGE SCALE GENOMIC DNA]</scope>
</reference>
<feature type="region of interest" description="Disordered" evidence="1">
    <location>
        <begin position="21"/>
        <end position="61"/>
    </location>
</feature>
<organism evidence="2 3">
    <name type="scientific">Trichogramma brassicae</name>
    <dbReference type="NCBI Taxonomy" id="86971"/>
    <lineage>
        <taxon>Eukaryota</taxon>
        <taxon>Metazoa</taxon>
        <taxon>Ecdysozoa</taxon>
        <taxon>Arthropoda</taxon>
        <taxon>Hexapoda</taxon>
        <taxon>Insecta</taxon>
        <taxon>Pterygota</taxon>
        <taxon>Neoptera</taxon>
        <taxon>Endopterygota</taxon>
        <taxon>Hymenoptera</taxon>
        <taxon>Apocrita</taxon>
        <taxon>Proctotrupomorpha</taxon>
        <taxon>Chalcidoidea</taxon>
        <taxon>Trichogrammatidae</taxon>
        <taxon>Trichogramma</taxon>
    </lineage>
</organism>
<dbReference type="Proteomes" id="UP000479190">
    <property type="component" value="Unassembled WGS sequence"/>
</dbReference>
<name>A0A6H5I5D7_9HYME</name>
<evidence type="ECO:0000313" key="3">
    <source>
        <dbReference type="Proteomes" id="UP000479190"/>
    </source>
</evidence>
<dbReference type="AlphaFoldDB" id="A0A6H5I5D7"/>
<accession>A0A6H5I5D7</accession>
<dbReference type="EMBL" id="CADCXV010000648">
    <property type="protein sequence ID" value="CAB0031607.1"/>
    <property type="molecule type" value="Genomic_DNA"/>
</dbReference>
<keyword evidence="3" id="KW-1185">Reference proteome</keyword>
<sequence>MFISISLNFQRTQLIQQLSTHQDNARATSRAQVTATTTTTTTTASQSRSNASQASGIKLQRTSSFRHQASTHIELQASSFNAHRASGIELQRASSFNAHLASAIELQSTSSINHRAPIRSQLQYSSFTTSPAPRYRHSLLYYVHLCIVHRLSCVSNVSPSTNPARDTRPSYGDQTVLLNSRLIFLLRSLMDLLAPLIWRIVLFDNSPTIIKTLIRSPLVYYKRNSMSMTAFREITH</sequence>
<evidence type="ECO:0000313" key="2">
    <source>
        <dbReference type="EMBL" id="CAB0031607.1"/>
    </source>
</evidence>
<gene>
    <name evidence="2" type="ORF">TBRA_LOCUS3574</name>
</gene>
<evidence type="ECO:0000256" key="1">
    <source>
        <dbReference type="SAM" id="MobiDB-lite"/>
    </source>
</evidence>